<protein>
    <recommendedName>
        <fullName evidence="4">DUF1404 domain-containing protein</fullName>
    </recommendedName>
</protein>
<reference evidence="2 3" key="1">
    <citation type="submission" date="2021-03" db="EMBL/GenBank/DDBJ databases">
        <title>Genomic Encyclopedia of Type Strains, Phase IV (KMG-IV): sequencing the most valuable type-strain genomes for metagenomic binning, comparative biology and taxonomic classification.</title>
        <authorList>
            <person name="Goeker M."/>
        </authorList>
    </citation>
    <scope>NUCLEOTIDE SEQUENCE [LARGE SCALE GENOMIC DNA]</scope>
    <source>
        <strain evidence="2 3">DSM 26675</strain>
    </source>
</reference>
<keyword evidence="3" id="KW-1185">Reference proteome</keyword>
<evidence type="ECO:0000313" key="3">
    <source>
        <dbReference type="Proteomes" id="UP001519293"/>
    </source>
</evidence>
<evidence type="ECO:0000313" key="2">
    <source>
        <dbReference type="EMBL" id="MBP2241932.1"/>
    </source>
</evidence>
<feature type="transmembrane region" description="Helical" evidence="1">
    <location>
        <begin position="25"/>
        <end position="45"/>
    </location>
</feature>
<proteinExistence type="predicted"/>
<gene>
    <name evidence="2" type="ORF">J2Z40_002505</name>
</gene>
<keyword evidence="1" id="KW-0472">Membrane</keyword>
<sequence length="191" mass="22157">MKQAILGIILYGILCIPPLTNYMESIMIVHMLIQLPLLILVGWLIGKPILRKFQHFFANWNTNGVPGIILFIFITMYWMLPRAIDEAVSEWYIELFKFIGLPIIGLCIRDSWSKIQTLGRSFIFLNYLPMFGLMAWLYIDSPIQICNNYLESQQKVLGWGFLVITIWMVLYVIQAVFTDQSDHNTKKSTGT</sequence>
<organism evidence="2 3">
    <name type="scientific">Cytobacillus eiseniae</name>
    <dbReference type="NCBI Taxonomy" id="762947"/>
    <lineage>
        <taxon>Bacteria</taxon>
        <taxon>Bacillati</taxon>
        <taxon>Bacillota</taxon>
        <taxon>Bacilli</taxon>
        <taxon>Bacillales</taxon>
        <taxon>Bacillaceae</taxon>
        <taxon>Cytobacillus</taxon>
    </lineage>
</organism>
<evidence type="ECO:0000256" key="1">
    <source>
        <dbReference type="SAM" id="Phobius"/>
    </source>
</evidence>
<dbReference type="RefSeq" id="WP_066391533.1">
    <property type="nucleotide sequence ID" value="NZ_JAGIKZ010000013.1"/>
</dbReference>
<feature type="transmembrane region" description="Helical" evidence="1">
    <location>
        <begin position="159"/>
        <end position="177"/>
    </location>
</feature>
<evidence type="ECO:0008006" key="4">
    <source>
        <dbReference type="Google" id="ProtNLM"/>
    </source>
</evidence>
<name>A0ABS4RGA9_9BACI</name>
<keyword evidence="1" id="KW-0812">Transmembrane</keyword>
<feature type="transmembrane region" description="Helical" evidence="1">
    <location>
        <begin position="121"/>
        <end position="139"/>
    </location>
</feature>
<dbReference type="EMBL" id="JAGIKZ010000013">
    <property type="protein sequence ID" value="MBP2241932.1"/>
    <property type="molecule type" value="Genomic_DNA"/>
</dbReference>
<dbReference type="Proteomes" id="UP001519293">
    <property type="component" value="Unassembled WGS sequence"/>
</dbReference>
<keyword evidence="1" id="KW-1133">Transmembrane helix</keyword>
<accession>A0ABS4RGA9</accession>
<comment type="caution">
    <text evidence="2">The sequence shown here is derived from an EMBL/GenBank/DDBJ whole genome shotgun (WGS) entry which is preliminary data.</text>
</comment>
<feature type="transmembrane region" description="Helical" evidence="1">
    <location>
        <begin position="57"/>
        <end position="79"/>
    </location>
</feature>